<protein>
    <submittedName>
        <fullName evidence="1">Uncharacterized protein</fullName>
    </submittedName>
</protein>
<reference evidence="1" key="1">
    <citation type="submission" date="2023-08" db="EMBL/GenBank/DDBJ databases">
        <authorList>
            <person name="Chen Y."/>
            <person name="Shah S."/>
            <person name="Dougan E. K."/>
            <person name="Thang M."/>
            <person name="Chan C."/>
        </authorList>
    </citation>
    <scope>NUCLEOTIDE SEQUENCE</scope>
</reference>
<evidence type="ECO:0000313" key="1">
    <source>
        <dbReference type="EMBL" id="CAJ1380672.1"/>
    </source>
</evidence>
<comment type="caution">
    <text evidence="1">The sequence shown here is derived from an EMBL/GenBank/DDBJ whole genome shotgun (WGS) entry which is preliminary data.</text>
</comment>
<proteinExistence type="predicted"/>
<keyword evidence="2" id="KW-1185">Reference proteome</keyword>
<evidence type="ECO:0000313" key="2">
    <source>
        <dbReference type="Proteomes" id="UP001178507"/>
    </source>
</evidence>
<gene>
    <name evidence="1" type="ORF">EVOR1521_LOCUS8561</name>
</gene>
<sequence length="303" mass="34691">MKKVAPFFTAKGLEFRVEYINSVRNWSGTLPKVTSLYGAYRRRTIRDTEVIPHSFTFVRRDRMPRNLLDQAEERLPSWHRPTDADVFCLVKEERAEELTDLAKHLSDFYPQYGKAMLAFLAQPQVAAELPAPPGPVLTMVPTTTRKNVYIHPWHLDMSDAAKYGLNGKWPSNVAIRTHLPSVIQAGYQSEKESLEIKFPAVRMKRLGNKSASLRDILFTSIAEYNRGVAQKAFKVKDDLKRLIYGLLRCPPELLTLLRELSDNYKWTESALTLDNMGEFFVPGSLLCSAQVTDPFWREAKARL</sequence>
<dbReference type="AlphaFoldDB" id="A0AA36MQU0"/>
<dbReference type="Proteomes" id="UP001178507">
    <property type="component" value="Unassembled WGS sequence"/>
</dbReference>
<organism evidence="1 2">
    <name type="scientific">Effrenium voratum</name>
    <dbReference type="NCBI Taxonomy" id="2562239"/>
    <lineage>
        <taxon>Eukaryota</taxon>
        <taxon>Sar</taxon>
        <taxon>Alveolata</taxon>
        <taxon>Dinophyceae</taxon>
        <taxon>Suessiales</taxon>
        <taxon>Symbiodiniaceae</taxon>
        <taxon>Effrenium</taxon>
    </lineage>
</organism>
<dbReference type="EMBL" id="CAUJNA010000735">
    <property type="protein sequence ID" value="CAJ1380672.1"/>
    <property type="molecule type" value="Genomic_DNA"/>
</dbReference>
<name>A0AA36MQU0_9DINO</name>
<accession>A0AA36MQU0</accession>